<sequence length="60" mass="7218">MKNLDGVTMASKFFMLRFKDICVPSSIIRQKMKFEWLRPKFMNTKPSQYPIHFKSYAKII</sequence>
<dbReference type="EMBL" id="JACGCM010002558">
    <property type="protein sequence ID" value="KAF6138698.1"/>
    <property type="molecule type" value="Genomic_DNA"/>
</dbReference>
<protein>
    <submittedName>
        <fullName evidence="1">Uncharacterized protein</fullName>
    </submittedName>
</protein>
<reference evidence="1 2" key="1">
    <citation type="journal article" date="2020" name="IScience">
        <title>Genome Sequencing of the Endangered Kingdonia uniflora (Circaeasteraceae, Ranunculales) Reveals Potential Mechanisms of Evolutionary Specialization.</title>
        <authorList>
            <person name="Sun Y."/>
            <person name="Deng T."/>
            <person name="Zhang A."/>
            <person name="Moore M.J."/>
            <person name="Landis J.B."/>
            <person name="Lin N."/>
            <person name="Zhang H."/>
            <person name="Zhang X."/>
            <person name="Huang J."/>
            <person name="Zhang X."/>
            <person name="Sun H."/>
            <person name="Wang H."/>
        </authorList>
    </citation>
    <scope>NUCLEOTIDE SEQUENCE [LARGE SCALE GENOMIC DNA]</scope>
    <source>
        <strain evidence="1">TB1705</strain>
        <tissue evidence="1">Leaf</tissue>
    </source>
</reference>
<name>A0A7J7L836_9MAGN</name>
<evidence type="ECO:0000313" key="2">
    <source>
        <dbReference type="Proteomes" id="UP000541444"/>
    </source>
</evidence>
<organism evidence="1 2">
    <name type="scientific">Kingdonia uniflora</name>
    <dbReference type="NCBI Taxonomy" id="39325"/>
    <lineage>
        <taxon>Eukaryota</taxon>
        <taxon>Viridiplantae</taxon>
        <taxon>Streptophyta</taxon>
        <taxon>Embryophyta</taxon>
        <taxon>Tracheophyta</taxon>
        <taxon>Spermatophyta</taxon>
        <taxon>Magnoliopsida</taxon>
        <taxon>Ranunculales</taxon>
        <taxon>Circaeasteraceae</taxon>
        <taxon>Kingdonia</taxon>
    </lineage>
</organism>
<dbReference type="AlphaFoldDB" id="A0A7J7L836"/>
<evidence type="ECO:0000313" key="1">
    <source>
        <dbReference type="EMBL" id="KAF6138698.1"/>
    </source>
</evidence>
<dbReference type="Proteomes" id="UP000541444">
    <property type="component" value="Unassembled WGS sequence"/>
</dbReference>
<comment type="caution">
    <text evidence="1">The sequence shown here is derived from an EMBL/GenBank/DDBJ whole genome shotgun (WGS) entry which is preliminary data.</text>
</comment>
<keyword evidence="2" id="KW-1185">Reference proteome</keyword>
<accession>A0A7J7L836</accession>
<proteinExistence type="predicted"/>
<gene>
    <name evidence="1" type="ORF">GIB67_009892</name>
</gene>